<organism evidence="1 2">
    <name type="scientific">Cnuibacter physcomitrellae</name>
    <dbReference type="NCBI Taxonomy" id="1619308"/>
    <lineage>
        <taxon>Bacteria</taxon>
        <taxon>Bacillati</taxon>
        <taxon>Actinomycetota</taxon>
        <taxon>Actinomycetes</taxon>
        <taxon>Micrococcales</taxon>
        <taxon>Microbacteriaceae</taxon>
        <taxon>Cnuibacter</taxon>
    </lineage>
</organism>
<dbReference type="Proteomes" id="UP000192775">
    <property type="component" value="Chromosome"/>
</dbReference>
<evidence type="ECO:0000313" key="2">
    <source>
        <dbReference type="Proteomes" id="UP000192775"/>
    </source>
</evidence>
<reference evidence="1 2" key="1">
    <citation type="submission" date="2017-04" db="EMBL/GenBank/DDBJ databases">
        <authorList>
            <person name="Afonso C.L."/>
            <person name="Miller P.J."/>
            <person name="Scott M.A."/>
            <person name="Spackman E."/>
            <person name="Goraichik I."/>
            <person name="Dimitrov K.M."/>
            <person name="Suarez D.L."/>
            <person name="Swayne D.E."/>
        </authorList>
    </citation>
    <scope>NUCLEOTIDE SEQUENCE [LARGE SCALE GENOMIC DNA]</scope>
    <source>
        <strain evidence="2">XA(T)</strain>
    </source>
</reference>
<dbReference type="AlphaFoldDB" id="A0A1X9LQ99"/>
<keyword evidence="2" id="KW-1185">Reference proteome</keyword>
<protein>
    <submittedName>
        <fullName evidence="1">Uncharacterized protein</fullName>
    </submittedName>
</protein>
<evidence type="ECO:0000313" key="1">
    <source>
        <dbReference type="EMBL" id="ARJ06488.1"/>
    </source>
</evidence>
<proteinExistence type="predicted"/>
<dbReference type="KEGG" id="cphy:B5808_15645"/>
<accession>A0A1X9LQ99</accession>
<dbReference type="EMBL" id="CP020715">
    <property type="protein sequence ID" value="ARJ06488.1"/>
    <property type="molecule type" value="Genomic_DNA"/>
</dbReference>
<sequence length="114" mass="12713">MATALAKLVTRAEIIAERAGEAGQDRLRLQALESQRRALVELSKITETLRGFPRTSDSDADAFVLAMRDMLLERPRELTTDLLSRLKTHGASDRLVSAMTEFRDRLPEEGASDD</sequence>
<name>A0A1X9LQ99_9MICO</name>
<gene>
    <name evidence="1" type="ORF">B5808_15645</name>
</gene>